<dbReference type="OrthoDB" id="6489732at2759"/>
<evidence type="ECO:0000256" key="6">
    <source>
        <dbReference type="SAM" id="MobiDB-lite"/>
    </source>
</evidence>
<dbReference type="Pfam" id="PF22824">
    <property type="entry name" value="THAP9_C"/>
    <property type="match status" value="1"/>
</dbReference>
<gene>
    <name evidence="8" type="primary">THAP9_33</name>
    <name evidence="8" type="ORF">AVEN_142495_1</name>
</gene>
<dbReference type="Pfam" id="PF21788">
    <property type="entry name" value="TNP-like_GBD"/>
    <property type="match status" value="1"/>
</dbReference>
<name>A0A4Y2DTU2_ARAVE</name>
<dbReference type="SMART" id="SM00980">
    <property type="entry name" value="THAP"/>
    <property type="match status" value="1"/>
</dbReference>
<keyword evidence="1" id="KW-0479">Metal-binding</keyword>
<dbReference type="InterPro" id="IPR048366">
    <property type="entry name" value="TNP-like_GBD"/>
</dbReference>
<dbReference type="AlphaFoldDB" id="A0A4Y2DTU2"/>
<dbReference type="GO" id="GO:0003677">
    <property type="term" value="F:DNA binding"/>
    <property type="evidence" value="ECO:0007669"/>
    <property type="project" value="UniProtKB-UniRule"/>
</dbReference>
<dbReference type="InterPro" id="IPR006612">
    <property type="entry name" value="THAP_Znf"/>
</dbReference>
<dbReference type="PANTHER" id="PTHR47577:SF2">
    <property type="entry name" value="THAP DOMAIN CONTAINING 9"/>
    <property type="match status" value="1"/>
</dbReference>
<feature type="region of interest" description="Disordered" evidence="6">
    <location>
        <begin position="94"/>
        <end position="129"/>
    </location>
</feature>
<dbReference type="InterPro" id="IPR048367">
    <property type="entry name" value="TNP-like_RNaseH_C"/>
</dbReference>
<evidence type="ECO:0000256" key="3">
    <source>
        <dbReference type="ARBA" id="ARBA00022833"/>
    </source>
</evidence>
<evidence type="ECO:0000259" key="7">
    <source>
        <dbReference type="PROSITE" id="PS50950"/>
    </source>
</evidence>
<keyword evidence="9" id="KW-1185">Reference proteome</keyword>
<dbReference type="EMBL" id="BGPR01000419">
    <property type="protein sequence ID" value="GBM19248.1"/>
    <property type="molecule type" value="Genomic_DNA"/>
</dbReference>
<keyword evidence="2 5" id="KW-0863">Zinc-finger</keyword>
<organism evidence="8 9">
    <name type="scientific">Araneus ventricosus</name>
    <name type="common">Orbweaver spider</name>
    <name type="synonym">Epeira ventricosa</name>
    <dbReference type="NCBI Taxonomy" id="182803"/>
    <lineage>
        <taxon>Eukaryota</taxon>
        <taxon>Metazoa</taxon>
        <taxon>Ecdysozoa</taxon>
        <taxon>Arthropoda</taxon>
        <taxon>Chelicerata</taxon>
        <taxon>Arachnida</taxon>
        <taxon>Araneae</taxon>
        <taxon>Araneomorphae</taxon>
        <taxon>Entelegynae</taxon>
        <taxon>Araneoidea</taxon>
        <taxon>Araneidae</taxon>
        <taxon>Araneus</taxon>
    </lineage>
</organism>
<evidence type="ECO:0000256" key="4">
    <source>
        <dbReference type="ARBA" id="ARBA00023125"/>
    </source>
</evidence>
<dbReference type="Pfam" id="PF12017">
    <property type="entry name" value="Tnp_P_element"/>
    <property type="match status" value="1"/>
</dbReference>
<evidence type="ECO:0000313" key="8">
    <source>
        <dbReference type="EMBL" id="GBM19248.1"/>
    </source>
</evidence>
<dbReference type="Pfam" id="PF05485">
    <property type="entry name" value="THAP"/>
    <property type="match status" value="1"/>
</dbReference>
<keyword evidence="4 5" id="KW-0238">DNA-binding</keyword>
<dbReference type="Pfam" id="PF21789">
    <property type="entry name" value="TNP-like_RNaseH_C"/>
    <property type="match status" value="1"/>
</dbReference>
<dbReference type="Pfam" id="PF21787">
    <property type="entry name" value="TNP-like_RNaseH_N"/>
    <property type="match status" value="1"/>
</dbReference>
<accession>A0A4Y2DTU2</accession>
<comment type="caution">
    <text evidence="8">The sequence shown here is derived from an EMBL/GenBank/DDBJ whole genome shotgun (WGS) entry which is preliminary data.</text>
</comment>
<proteinExistence type="predicted"/>
<dbReference type="GO" id="GO:0008270">
    <property type="term" value="F:zinc ion binding"/>
    <property type="evidence" value="ECO:0007669"/>
    <property type="project" value="UniProtKB-KW"/>
</dbReference>
<dbReference type="SMART" id="SM00692">
    <property type="entry name" value="DM3"/>
    <property type="match status" value="1"/>
</dbReference>
<feature type="domain" description="THAP-type" evidence="7">
    <location>
        <begin position="1"/>
        <end position="81"/>
    </location>
</feature>
<dbReference type="PROSITE" id="PS50950">
    <property type="entry name" value="ZF_THAP"/>
    <property type="match status" value="1"/>
</dbReference>
<dbReference type="Proteomes" id="UP000499080">
    <property type="component" value="Unassembled WGS sequence"/>
</dbReference>
<keyword evidence="3" id="KW-0862">Zinc</keyword>
<evidence type="ECO:0000256" key="5">
    <source>
        <dbReference type="PROSITE-ProRule" id="PRU00309"/>
    </source>
</evidence>
<dbReference type="InterPro" id="IPR048365">
    <property type="entry name" value="TNP-like_RNaseH_N"/>
</dbReference>
<sequence>MGSCVAFNCTNRISKKIPGVTFHRFPKDETRRASWINAVRRENWVPSSVSRICSDHFPEHMMDRTSLACVRLRDGAVPSIFKFPPHLQKVIKERKSPFQRDSTQPSASSTSQMECQEIPDPPADNITESPTKLFYKRKVEELDDLVQIRNKKIKVLQQKVRRYKTKISTLKDLISDIKSKNFMDEDAIQILATVSEVNKEFLNRQLASAKATTMPSTFSPELRTFALTLHFYSPRAYEYVRSTFGLSLPHQRTLSRWYQHIDGAPGFTKETIDALKLKIENTSFPLFFSLIMDEMSIRQHVEFDGKETHGLINLGFDHNDDDSLPLAKDAFILLLVCINAHFKLPIGYFLCDGLSSNQKQTIIKSCLLLMEENNINVISLTFDGLASNFTMAKLLGCSFDDTKKLKTSFIYPSDENNENKSVAVIPDPPHMLKLVRNTLGEKKSLFSTDLIDWKYIEALHKLQQSENLHLANQLRASHINFTKQKMKVKLAAQLFSLSVADAIEYCNVKLKLKEFENSEATVEFLRIFNNLFDLLNSKSVWQRGFKRAISKENAKTCFDFLHKAELYIHNLKESRNGPSILQSRRKTGFLGFLICAQSLRSIVNRLVCCKDPVLIYFPTYKLSQDHIELLFSSIRFHGGSNDNPTARQFRAAYRKLLINSEIKAAVTGNCIPLTDIKILNVPSTLSSKVVINATTPSVTFRDSQSNTQTSSDHNAVFTGAFLSECTNDIIFYMAGWIVKSLSGKLKCEVCVSALYPKETPTSLSLISFKSEGGLVYPSNDVFSICKECEMAFRQEILKTNCKDSKILIMKNAPSVLDKVCSRNYFSVLHEHQFDTEPTANHLVHLIRSIVHLYFKVRVNYYCKNLSLNKESMRQFFKHLVNFSGQ</sequence>
<evidence type="ECO:0000313" key="9">
    <source>
        <dbReference type="Proteomes" id="UP000499080"/>
    </source>
</evidence>
<evidence type="ECO:0000256" key="1">
    <source>
        <dbReference type="ARBA" id="ARBA00022723"/>
    </source>
</evidence>
<protein>
    <submittedName>
        <fullName evidence="8">DNA transposase THAP9</fullName>
    </submittedName>
</protein>
<reference evidence="8 9" key="1">
    <citation type="journal article" date="2019" name="Sci. Rep.">
        <title>Orb-weaving spider Araneus ventricosus genome elucidates the spidroin gene catalogue.</title>
        <authorList>
            <person name="Kono N."/>
            <person name="Nakamura H."/>
            <person name="Ohtoshi R."/>
            <person name="Moran D.A.P."/>
            <person name="Shinohara A."/>
            <person name="Yoshida Y."/>
            <person name="Fujiwara M."/>
            <person name="Mori M."/>
            <person name="Tomita M."/>
            <person name="Arakawa K."/>
        </authorList>
    </citation>
    <scope>NUCLEOTIDE SEQUENCE [LARGE SCALE GENOMIC DNA]</scope>
</reference>
<dbReference type="InterPro" id="IPR038441">
    <property type="entry name" value="THAP_Znf_sf"/>
</dbReference>
<dbReference type="InterPro" id="IPR055035">
    <property type="entry name" value="THAP9_C"/>
</dbReference>
<evidence type="ECO:0000256" key="2">
    <source>
        <dbReference type="ARBA" id="ARBA00022771"/>
    </source>
</evidence>
<dbReference type="PANTHER" id="PTHR47577">
    <property type="entry name" value="THAP DOMAIN-CONTAINING PROTEIN 6"/>
    <property type="match status" value="1"/>
</dbReference>
<feature type="compositionally biased region" description="Polar residues" evidence="6">
    <location>
        <begin position="99"/>
        <end position="114"/>
    </location>
</feature>
<dbReference type="InterPro" id="IPR021896">
    <property type="entry name" value="THAP9-like_HTH"/>
</dbReference>
<dbReference type="Gene3D" id="6.20.210.20">
    <property type="entry name" value="THAP domain"/>
    <property type="match status" value="1"/>
</dbReference>
<dbReference type="SUPFAM" id="SSF57716">
    <property type="entry name" value="Glucocorticoid receptor-like (DNA-binding domain)"/>
    <property type="match status" value="1"/>
</dbReference>